<evidence type="ECO:0000313" key="2">
    <source>
        <dbReference type="Proteomes" id="UP000675047"/>
    </source>
</evidence>
<reference evidence="1 2" key="1">
    <citation type="submission" date="2021-03" db="EMBL/GenBank/DDBJ databases">
        <title>Flavobacterium Flabelliformis Sp. Nov. And Flavobacterium Geliluteum Sp. Nov., Two Novel Multidrug Resistant Psychrophilic Species Isolated From Antarctica.</title>
        <authorList>
            <person name="Kralova S."/>
            <person name="Busse H.J."/>
            <person name="Bezdicek M."/>
            <person name="Nykrynova M."/>
            <person name="Kroupova E."/>
            <person name="Krsek D."/>
            <person name="Sedlacek I."/>
        </authorList>
    </citation>
    <scope>NUCLEOTIDE SEQUENCE [LARGE SCALE GENOMIC DNA]</scope>
    <source>
        <strain evidence="1 2">P7388</strain>
    </source>
</reference>
<gene>
    <name evidence="1" type="ORF">J3495_13855</name>
</gene>
<proteinExistence type="predicted"/>
<sequence>MGLMVHSLEGMPEEHSRDYFIYLLDYGWQEPLSEILMKNFGQMATLASEQKNAVVIMKTDAGVHFSDEVLSWHNINGDDVDKNELLPAILVTNRHPAEFRKRSNNSDEEKLESNLKLILFPLKKYCENSTEVVSLIQTIFSKIKQGQDLDDFKIISKKKKGIGGAIADSIILEPNIAGLGFNFNTLINYFRETK</sequence>
<accession>A0A940XG55</accession>
<comment type="caution">
    <text evidence="1">The sequence shown here is derived from an EMBL/GenBank/DDBJ whole genome shotgun (WGS) entry which is preliminary data.</text>
</comment>
<organism evidence="1 2">
    <name type="scientific">Flavobacterium geliluteum</name>
    <dbReference type="NCBI Taxonomy" id="2816120"/>
    <lineage>
        <taxon>Bacteria</taxon>
        <taxon>Pseudomonadati</taxon>
        <taxon>Bacteroidota</taxon>
        <taxon>Flavobacteriia</taxon>
        <taxon>Flavobacteriales</taxon>
        <taxon>Flavobacteriaceae</taxon>
        <taxon>Flavobacterium</taxon>
    </lineage>
</organism>
<keyword evidence="2" id="KW-1185">Reference proteome</keyword>
<dbReference type="RefSeq" id="WP_210667133.1">
    <property type="nucleotide sequence ID" value="NZ_JAGFBV010000023.1"/>
</dbReference>
<dbReference type="AlphaFoldDB" id="A0A940XG55"/>
<dbReference type="EMBL" id="JAGFBV010000023">
    <property type="protein sequence ID" value="MBP4139160.1"/>
    <property type="molecule type" value="Genomic_DNA"/>
</dbReference>
<dbReference type="Proteomes" id="UP000675047">
    <property type="component" value="Unassembled WGS sequence"/>
</dbReference>
<evidence type="ECO:0000313" key="1">
    <source>
        <dbReference type="EMBL" id="MBP4139160.1"/>
    </source>
</evidence>
<protein>
    <submittedName>
        <fullName evidence="1">Uncharacterized protein</fullName>
    </submittedName>
</protein>
<name>A0A940XG55_9FLAO</name>